<dbReference type="InterPro" id="IPR038495">
    <property type="entry name" value="ATPase_E_C"/>
</dbReference>
<gene>
    <name evidence="4" type="primary">VMA4</name>
    <name evidence="4" type="ORF">GJ744_000441</name>
</gene>
<protein>
    <submittedName>
        <fullName evidence="4">V-ATPase V1 sector subunit E</fullName>
    </submittedName>
</protein>
<evidence type="ECO:0000256" key="3">
    <source>
        <dbReference type="ARBA" id="ARBA00023065"/>
    </source>
</evidence>
<dbReference type="OrthoDB" id="10263003at2759"/>
<keyword evidence="3" id="KW-0406">Ion transport</keyword>
<dbReference type="Pfam" id="PF01991">
    <property type="entry name" value="vATP-synt_E"/>
    <property type="match status" value="1"/>
</dbReference>
<sequence>MSSQALSDDQVATELKKMTAFIKQEALEKAREIQIKADEEFAIEKSKLVRSETSSIDAQYEKKFKQASMSQQITRSTMANKTRLRVLSARQSVLDDLFEQTRAKVGDVSKRGDYVEIMKGLLLEGLYALNEPRVQIRVRKADIDIVQQAFQGAREECKENLGKEVEVEIIGKDPLPEDSAGGLYIIGGQGKIEINNTLEERLRICETDSLPSVRVTLFGKNENRKFTD</sequence>
<evidence type="ECO:0000256" key="2">
    <source>
        <dbReference type="ARBA" id="ARBA00022448"/>
    </source>
</evidence>
<dbReference type="EMBL" id="JAACFV010000101">
    <property type="protein sequence ID" value="KAF7505770.1"/>
    <property type="molecule type" value="Genomic_DNA"/>
</dbReference>
<organism evidence="4 5">
    <name type="scientific">Endocarpon pusillum</name>
    <dbReference type="NCBI Taxonomy" id="364733"/>
    <lineage>
        <taxon>Eukaryota</taxon>
        <taxon>Fungi</taxon>
        <taxon>Dikarya</taxon>
        <taxon>Ascomycota</taxon>
        <taxon>Pezizomycotina</taxon>
        <taxon>Eurotiomycetes</taxon>
        <taxon>Chaetothyriomycetidae</taxon>
        <taxon>Verrucariales</taxon>
        <taxon>Verrucariaceae</taxon>
        <taxon>Endocarpon</taxon>
    </lineage>
</organism>
<dbReference type="Proteomes" id="UP000606974">
    <property type="component" value="Unassembled WGS sequence"/>
</dbReference>
<name>A0A8H7AAV3_9EURO</name>
<proteinExistence type="inferred from homology"/>
<keyword evidence="2" id="KW-0813">Transport</keyword>
<dbReference type="PANTHER" id="PTHR45715">
    <property type="entry name" value="ATPASE H+-TRANSPORTING V1 SUBUNIT E1A-RELATED"/>
    <property type="match status" value="1"/>
</dbReference>
<accession>A0A8H7AAV3</accession>
<evidence type="ECO:0000313" key="5">
    <source>
        <dbReference type="Proteomes" id="UP000606974"/>
    </source>
</evidence>
<dbReference type="AlphaFoldDB" id="A0A8H7AAV3"/>
<dbReference type="GO" id="GO:0046961">
    <property type="term" value="F:proton-transporting ATPase activity, rotational mechanism"/>
    <property type="evidence" value="ECO:0007669"/>
    <property type="project" value="InterPro"/>
</dbReference>
<reference evidence="4" key="1">
    <citation type="submission" date="2020-02" db="EMBL/GenBank/DDBJ databases">
        <authorList>
            <person name="Palmer J.M."/>
        </authorList>
    </citation>
    <scope>NUCLEOTIDE SEQUENCE</scope>
    <source>
        <strain evidence="4">EPUS1.4</strain>
        <tissue evidence="4">Thallus</tissue>
    </source>
</reference>
<evidence type="ECO:0000313" key="4">
    <source>
        <dbReference type="EMBL" id="KAF7505770.1"/>
    </source>
</evidence>
<comment type="similarity">
    <text evidence="1">Belongs to the V-ATPase E subunit family.</text>
</comment>
<dbReference type="HAMAP" id="MF_00311">
    <property type="entry name" value="ATP_synth_E_arch"/>
    <property type="match status" value="1"/>
</dbReference>
<dbReference type="SUPFAM" id="SSF160527">
    <property type="entry name" value="V-type ATPase subunit E-like"/>
    <property type="match status" value="1"/>
</dbReference>
<dbReference type="Gene3D" id="3.30.2320.30">
    <property type="entry name" value="ATP synthase, E subunit, C-terminal"/>
    <property type="match status" value="1"/>
</dbReference>
<evidence type="ECO:0000256" key="1">
    <source>
        <dbReference type="ARBA" id="ARBA00005901"/>
    </source>
</evidence>
<comment type="caution">
    <text evidence="4">The sequence shown here is derived from an EMBL/GenBank/DDBJ whole genome shotgun (WGS) entry which is preliminary data.</text>
</comment>
<dbReference type="GO" id="GO:0033178">
    <property type="term" value="C:proton-transporting two-sector ATPase complex, catalytic domain"/>
    <property type="evidence" value="ECO:0007669"/>
    <property type="project" value="InterPro"/>
</dbReference>
<keyword evidence="5" id="KW-1185">Reference proteome</keyword>
<dbReference type="Gene3D" id="6.10.250.1620">
    <property type="match status" value="1"/>
</dbReference>
<dbReference type="InterPro" id="IPR002842">
    <property type="entry name" value="ATPase_V1_Esu"/>
</dbReference>